<proteinExistence type="predicted"/>
<keyword evidence="2" id="KW-1185">Reference proteome</keyword>
<evidence type="ECO:0000313" key="2">
    <source>
        <dbReference type="Proteomes" id="UP000559182"/>
    </source>
</evidence>
<dbReference type="Proteomes" id="UP000559182">
    <property type="component" value="Unassembled WGS sequence"/>
</dbReference>
<organism evidence="1 2">
    <name type="scientific">Flexivirga oryzae</name>
    <dbReference type="NCBI Taxonomy" id="1794944"/>
    <lineage>
        <taxon>Bacteria</taxon>
        <taxon>Bacillati</taxon>
        <taxon>Actinomycetota</taxon>
        <taxon>Actinomycetes</taxon>
        <taxon>Micrococcales</taxon>
        <taxon>Dermacoccaceae</taxon>
        <taxon>Flexivirga</taxon>
    </lineage>
</organism>
<dbReference type="RefSeq" id="WP_183323001.1">
    <property type="nucleotide sequence ID" value="NZ_JACHVQ010000006.1"/>
</dbReference>
<accession>A0A839NCH2</accession>
<evidence type="ECO:0000313" key="1">
    <source>
        <dbReference type="EMBL" id="MBB2894559.1"/>
    </source>
</evidence>
<dbReference type="CDD" id="cd00093">
    <property type="entry name" value="HTH_XRE"/>
    <property type="match status" value="1"/>
</dbReference>
<gene>
    <name evidence="1" type="ORF">FHU39_004605</name>
</gene>
<dbReference type="Gene3D" id="1.10.260.40">
    <property type="entry name" value="lambda repressor-like DNA-binding domains"/>
    <property type="match status" value="1"/>
</dbReference>
<sequence>MMTAIRQGIGAPRTEISNRSGISTATLGRIERGERPLYPWERPDVVAALAGALQARTATGKGANHD</sequence>
<reference evidence="1 2" key="1">
    <citation type="submission" date="2020-08" db="EMBL/GenBank/DDBJ databases">
        <title>Sequencing the genomes of 1000 actinobacteria strains.</title>
        <authorList>
            <person name="Klenk H.-P."/>
        </authorList>
    </citation>
    <scope>NUCLEOTIDE SEQUENCE [LARGE SCALE GENOMIC DNA]</scope>
    <source>
        <strain evidence="1 2">DSM 105369</strain>
    </source>
</reference>
<dbReference type="InterPro" id="IPR001387">
    <property type="entry name" value="Cro/C1-type_HTH"/>
</dbReference>
<dbReference type="EMBL" id="JACHVQ010000006">
    <property type="protein sequence ID" value="MBB2894559.1"/>
    <property type="molecule type" value="Genomic_DNA"/>
</dbReference>
<dbReference type="GO" id="GO:0003677">
    <property type="term" value="F:DNA binding"/>
    <property type="evidence" value="ECO:0007669"/>
    <property type="project" value="InterPro"/>
</dbReference>
<dbReference type="InterPro" id="IPR010982">
    <property type="entry name" value="Lambda_DNA-bd_dom_sf"/>
</dbReference>
<protein>
    <submittedName>
        <fullName evidence="1">Transcriptional regulator with XRE-family HTH domain</fullName>
    </submittedName>
</protein>
<name>A0A839NCH2_9MICO</name>
<dbReference type="SUPFAM" id="SSF47413">
    <property type="entry name" value="lambda repressor-like DNA-binding domains"/>
    <property type="match status" value="1"/>
</dbReference>
<comment type="caution">
    <text evidence="1">The sequence shown here is derived from an EMBL/GenBank/DDBJ whole genome shotgun (WGS) entry which is preliminary data.</text>
</comment>
<dbReference type="AlphaFoldDB" id="A0A839NCH2"/>